<reference evidence="14 15" key="1">
    <citation type="submission" date="2019-05" db="EMBL/GenBank/DDBJ databases">
        <title>Polaribacter aestuariivivens sp. nov., isolated from a tidal flat.</title>
        <authorList>
            <person name="Yoon J.-H."/>
        </authorList>
    </citation>
    <scope>NUCLEOTIDE SEQUENCE [LARGE SCALE GENOMIC DNA]</scope>
    <source>
        <strain evidence="14 15">DBTF-3</strain>
    </source>
</reference>
<comment type="subcellular location">
    <subcellularLocation>
        <location evidence="1 10">Cell outer membrane</location>
        <topology evidence="1 10">Multi-pass membrane protein</topology>
    </subcellularLocation>
</comment>
<evidence type="ECO:0000313" key="15">
    <source>
        <dbReference type="Proteomes" id="UP000307140"/>
    </source>
</evidence>
<keyword evidence="8 14" id="KW-0675">Receptor</keyword>
<dbReference type="Gene3D" id="2.170.130.10">
    <property type="entry name" value="TonB-dependent receptor, plug domain"/>
    <property type="match status" value="1"/>
</dbReference>
<dbReference type="InterPro" id="IPR036942">
    <property type="entry name" value="Beta-barrel_TonB_sf"/>
</dbReference>
<comment type="caution">
    <text evidence="14">The sequence shown here is derived from an EMBL/GenBank/DDBJ whole genome shotgun (WGS) entry which is preliminary data.</text>
</comment>
<dbReference type="PANTHER" id="PTHR30069">
    <property type="entry name" value="TONB-DEPENDENT OUTER MEMBRANE RECEPTOR"/>
    <property type="match status" value="1"/>
</dbReference>
<dbReference type="GO" id="GO:0009279">
    <property type="term" value="C:cell outer membrane"/>
    <property type="evidence" value="ECO:0007669"/>
    <property type="project" value="UniProtKB-SubCell"/>
</dbReference>
<evidence type="ECO:0000256" key="11">
    <source>
        <dbReference type="RuleBase" id="RU003357"/>
    </source>
</evidence>
<keyword evidence="9 10" id="KW-0998">Cell outer membrane</keyword>
<keyword evidence="5" id="KW-0732">Signal</keyword>
<dbReference type="Pfam" id="PF07715">
    <property type="entry name" value="Plug"/>
    <property type="match status" value="1"/>
</dbReference>
<protein>
    <submittedName>
        <fullName evidence="14">TonB-dependent receptor</fullName>
    </submittedName>
</protein>
<keyword evidence="7 10" id="KW-0472">Membrane</keyword>
<evidence type="ECO:0000256" key="8">
    <source>
        <dbReference type="ARBA" id="ARBA00023170"/>
    </source>
</evidence>
<comment type="similarity">
    <text evidence="10 11">Belongs to the TonB-dependent receptor family.</text>
</comment>
<organism evidence="14 15">
    <name type="scientific">Polaribacter aestuariivivens</name>
    <dbReference type="NCBI Taxonomy" id="2304626"/>
    <lineage>
        <taxon>Bacteria</taxon>
        <taxon>Pseudomonadati</taxon>
        <taxon>Bacteroidota</taxon>
        <taxon>Flavobacteriia</taxon>
        <taxon>Flavobacteriales</taxon>
        <taxon>Flavobacteriaceae</taxon>
    </lineage>
</organism>
<sequence>MKKQLIIVGILACSFAKTNFFAQQKQQKDSVEVLKEVVITATKFKLKKQNTGKVIYKITQQEIKQNAGKTAIDLLNNLPGIEIKGSNTNPSEPRSTYVRGGRSRQVLILIDGVPVSDPSGINQEYDLRLLSLNQIESIEVLKGASSTLYGSGAATGVINIILKKASKNTISGSFETSFGTNNDANSTNSFLSDVNQNANVNGSIGNFTFLSTISLTGKEGLSSAKSNTSQVFEEDKYESKNGLLKLGYQFSNHFSVESFVNFDEFSYDYDAAIYTDSNINNGKQTQVRFGLKPRFTYNSGEIYLLTSVNKVKRTDNNFSSFSNSVNESIFEGESLNLDLVNKYDISNKIQLIAGVNYQDHQNNTTSPFGNIDEDLANFNTLDPYLSAVYISNFGLNVNLGSRLNMHSNYGNHFVYDANVSYNVFSKENTNVKLLSSYGTAFIAPSTYQLFSVFGNTDLNPETSKTLEAGFDASVNSFINVSAVYFNRTENESIIFQGLGVAPFGIYQNSTEEIKVSGVEATFNIKPIDKVSLDVNYTFTDKETDVDYIPKHKLVANLGVNPTENTFVSLVYKSVGERVARFFDNNTFTTVETTLPKYNLLDFNINYKLLDETVTFFGTVSNIFNEDYEDILGYSTRGRNYKVGVRLQF</sequence>
<dbReference type="GO" id="GO:0044718">
    <property type="term" value="P:siderophore transmembrane transport"/>
    <property type="evidence" value="ECO:0007669"/>
    <property type="project" value="TreeGrafter"/>
</dbReference>
<keyword evidence="15" id="KW-1185">Reference proteome</keyword>
<keyword evidence="4 10" id="KW-0812">Transmembrane</keyword>
<evidence type="ECO:0000256" key="3">
    <source>
        <dbReference type="ARBA" id="ARBA00022452"/>
    </source>
</evidence>
<dbReference type="RefSeq" id="WP_138534841.1">
    <property type="nucleotide sequence ID" value="NZ_VANR01000002.1"/>
</dbReference>
<dbReference type="PROSITE" id="PS52016">
    <property type="entry name" value="TONB_DEPENDENT_REC_3"/>
    <property type="match status" value="1"/>
</dbReference>
<accession>A0A5S3N6Y5</accession>
<dbReference type="InterPro" id="IPR012910">
    <property type="entry name" value="Plug_dom"/>
</dbReference>
<gene>
    <name evidence="14" type="ORF">FDT66_03845</name>
</gene>
<dbReference type="SUPFAM" id="SSF56935">
    <property type="entry name" value="Porins"/>
    <property type="match status" value="1"/>
</dbReference>
<dbReference type="Gene3D" id="2.40.170.20">
    <property type="entry name" value="TonB-dependent receptor, beta-barrel domain"/>
    <property type="match status" value="1"/>
</dbReference>
<keyword evidence="2 10" id="KW-0813">Transport</keyword>
<evidence type="ECO:0000256" key="9">
    <source>
        <dbReference type="ARBA" id="ARBA00023237"/>
    </source>
</evidence>
<keyword evidence="6 11" id="KW-0798">TonB box</keyword>
<evidence type="ECO:0000256" key="6">
    <source>
        <dbReference type="ARBA" id="ARBA00023077"/>
    </source>
</evidence>
<evidence type="ECO:0000256" key="1">
    <source>
        <dbReference type="ARBA" id="ARBA00004571"/>
    </source>
</evidence>
<dbReference type="EMBL" id="VANR01000002">
    <property type="protein sequence ID" value="TMM31111.1"/>
    <property type="molecule type" value="Genomic_DNA"/>
</dbReference>
<proteinExistence type="inferred from homology"/>
<evidence type="ECO:0000256" key="2">
    <source>
        <dbReference type="ARBA" id="ARBA00022448"/>
    </source>
</evidence>
<dbReference type="AlphaFoldDB" id="A0A5S3N6Y5"/>
<evidence type="ECO:0000256" key="4">
    <source>
        <dbReference type="ARBA" id="ARBA00022692"/>
    </source>
</evidence>
<evidence type="ECO:0000256" key="10">
    <source>
        <dbReference type="PROSITE-ProRule" id="PRU01360"/>
    </source>
</evidence>
<evidence type="ECO:0000313" key="14">
    <source>
        <dbReference type="EMBL" id="TMM31111.1"/>
    </source>
</evidence>
<evidence type="ECO:0000256" key="7">
    <source>
        <dbReference type="ARBA" id="ARBA00023136"/>
    </source>
</evidence>
<dbReference type="InterPro" id="IPR010917">
    <property type="entry name" value="TonB_rcpt_CS"/>
</dbReference>
<dbReference type="OrthoDB" id="9758472at2"/>
<dbReference type="Pfam" id="PF00593">
    <property type="entry name" value="TonB_dep_Rec_b-barrel"/>
    <property type="match status" value="1"/>
</dbReference>
<dbReference type="InterPro" id="IPR000531">
    <property type="entry name" value="Beta-barrel_TonB"/>
</dbReference>
<dbReference type="GO" id="GO:0015344">
    <property type="term" value="F:siderophore uptake transmembrane transporter activity"/>
    <property type="evidence" value="ECO:0007669"/>
    <property type="project" value="TreeGrafter"/>
</dbReference>
<dbReference type="Proteomes" id="UP000307140">
    <property type="component" value="Unassembled WGS sequence"/>
</dbReference>
<keyword evidence="3 10" id="KW-1134">Transmembrane beta strand</keyword>
<feature type="domain" description="TonB-dependent receptor plug" evidence="13">
    <location>
        <begin position="48"/>
        <end position="157"/>
    </location>
</feature>
<evidence type="ECO:0000259" key="13">
    <source>
        <dbReference type="Pfam" id="PF07715"/>
    </source>
</evidence>
<dbReference type="InterPro" id="IPR039426">
    <property type="entry name" value="TonB-dep_rcpt-like"/>
</dbReference>
<dbReference type="InterPro" id="IPR037066">
    <property type="entry name" value="Plug_dom_sf"/>
</dbReference>
<evidence type="ECO:0000256" key="5">
    <source>
        <dbReference type="ARBA" id="ARBA00022729"/>
    </source>
</evidence>
<dbReference type="CDD" id="cd01347">
    <property type="entry name" value="ligand_gated_channel"/>
    <property type="match status" value="1"/>
</dbReference>
<dbReference type="PROSITE" id="PS01156">
    <property type="entry name" value="TONB_DEPENDENT_REC_2"/>
    <property type="match status" value="1"/>
</dbReference>
<feature type="domain" description="TonB-dependent receptor-like beta-barrel" evidence="12">
    <location>
        <begin position="181"/>
        <end position="622"/>
    </location>
</feature>
<dbReference type="PANTHER" id="PTHR30069:SF29">
    <property type="entry name" value="HEMOGLOBIN AND HEMOGLOBIN-HAPTOGLOBIN-BINDING PROTEIN 1-RELATED"/>
    <property type="match status" value="1"/>
</dbReference>
<name>A0A5S3N6Y5_9FLAO</name>
<evidence type="ECO:0000259" key="12">
    <source>
        <dbReference type="Pfam" id="PF00593"/>
    </source>
</evidence>